<sequence length="103" mass="10865">MGGRWDSSGAPASDPVPTWGSMSLHVGSDVRVRCYTYPDAKPILSVSSSGPELSMTCRDHRGAVTSADLAFAREVVSAAQCYLAALEELHARPCRADEEPGAA</sequence>
<name>A0ABP9GGK6_9ACTN</name>
<dbReference type="Proteomes" id="UP001499993">
    <property type="component" value="Unassembled WGS sequence"/>
</dbReference>
<dbReference type="EMBL" id="BAABIK010000013">
    <property type="protein sequence ID" value="GAA4942891.1"/>
    <property type="molecule type" value="Genomic_DNA"/>
</dbReference>
<evidence type="ECO:0000313" key="2">
    <source>
        <dbReference type="EMBL" id="GAA4942891.1"/>
    </source>
</evidence>
<comment type="caution">
    <text evidence="2">The sequence shown here is derived from an EMBL/GenBank/DDBJ whole genome shotgun (WGS) entry which is preliminary data.</text>
</comment>
<protein>
    <submittedName>
        <fullName evidence="2">Uncharacterized protein</fullName>
    </submittedName>
</protein>
<proteinExistence type="predicted"/>
<gene>
    <name evidence="2" type="ORF">GCM10023224_26800</name>
</gene>
<organism evidence="2 3">
    <name type="scientific">Streptomonospora halophila</name>
    <dbReference type="NCBI Taxonomy" id="427369"/>
    <lineage>
        <taxon>Bacteria</taxon>
        <taxon>Bacillati</taxon>
        <taxon>Actinomycetota</taxon>
        <taxon>Actinomycetes</taxon>
        <taxon>Streptosporangiales</taxon>
        <taxon>Nocardiopsidaceae</taxon>
        <taxon>Streptomonospora</taxon>
    </lineage>
</organism>
<keyword evidence="3" id="KW-1185">Reference proteome</keyword>
<dbReference type="RefSeq" id="WP_345556828.1">
    <property type="nucleotide sequence ID" value="NZ_BAABIK010000013.1"/>
</dbReference>
<evidence type="ECO:0000313" key="3">
    <source>
        <dbReference type="Proteomes" id="UP001499993"/>
    </source>
</evidence>
<accession>A0ABP9GGK6</accession>
<feature type="region of interest" description="Disordered" evidence="1">
    <location>
        <begin position="1"/>
        <end position="20"/>
    </location>
</feature>
<evidence type="ECO:0000256" key="1">
    <source>
        <dbReference type="SAM" id="MobiDB-lite"/>
    </source>
</evidence>
<reference evidence="3" key="1">
    <citation type="journal article" date="2019" name="Int. J. Syst. Evol. Microbiol.">
        <title>The Global Catalogue of Microorganisms (GCM) 10K type strain sequencing project: providing services to taxonomists for standard genome sequencing and annotation.</title>
        <authorList>
            <consortium name="The Broad Institute Genomics Platform"/>
            <consortium name="The Broad Institute Genome Sequencing Center for Infectious Disease"/>
            <person name="Wu L."/>
            <person name="Ma J."/>
        </authorList>
    </citation>
    <scope>NUCLEOTIDE SEQUENCE [LARGE SCALE GENOMIC DNA]</scope>
    <source>
        <strain evidence="3">JCM 18123</strain>
    </source>
</reference>